<reference evidence="2" key="2">
    <citation type="submission" date="2015-01" db="EMBL/GenBank/DDBJ databases">
        <title>Evolutionary Origins and Diversification of the Mycorrhizal Mutualists.</title>
        <authorList>
            <consortium name="DOE Joint Genome Institute"/>
            <consortium name="Mycorrhizal Genomics Consortium"/>
            <person name="Kohler A."/>
            <person name="Kuo A."/>
            <person name="Nagy L.G."/>
            <person name="Floudas D."/>
            <person name="Copeland A."/>
            <person name="Barry K.W."/>
            <person name="Cichocki N."/>
            <person name="Veneault-Fourrey C."/>
            <person name="LaButti K."/>
            <person name="Lindquist E.A."/>
            <person name="Lipzen A."/>
            <person name="Lundell T."/>
            <person name="Morin E."/>
            <person name="Murat C."/>
            <person name="Riley R."/>
            <person name="Ohm R."/>
            <person name="Sun H."/>
            <person name="Tunlid A."/>
            <person name="Henrissat B."/>
            <person name="Grigoriev I.V."/>
            <person name="Hibbett D.S."/>
            <person name="Martin F."/>
        </authorList>
    </citation>
    <scope>NUCLEOTIDE SEQUENCE [LARGE SCALE GENOMIC DNA]</scope>
    <source>
        <strain evidence="2">441</strain>
    </source>
</reference>
<dbReference type="HOGENOM" id="CLU_2387011_0_0_1"/>
<gene>
    <name evidence="1" type="ORF">PISMIDRAFT_250233</name>
</gene>
<dbReference type="AlphaFoldDB" id="A0A0C9XWJ5"/>
<sequence>MLSPSQAHTSIIVWPSTIPAHGIHWSACTYVAKAKSRRVVASCILTKSFETVRVFSCFHASSCERDASTFFFSRSQLQLLHVATPAECLANVRH</sequence>
<accession>A0A0C9XWJ5</accession>
<dbReference type="EMBL" id="KN833845">
    <property type="protein sequence ID" value="KIK16850.1"/>
    <property type="molecule type" value="Genomic_DNA"/>
</dbReference>
<evidence type="ECO:0000313" key="2">
    <source>
        <dbReference type="Proteomes" id="UP000054018"/>
    </source>
</evidence>
<protein>
    <submittedName>
        <fullName evidence="1">Uncharacterized protein</fullName>
    </submittedName>
</protein>
<name>A0A0C9XWJ5_9AGAM</name>
<keyword evidence="2" id="KW-1185">Reference proteome</keyword>
<evidence type="ECO:0000313" key="1">
    <source>
        <dbReference type="EMBL" id="KIK16850.1"/>
    </source>
</evidence>
<proteinExistence type="predicted"/>
<organism evidence="1 2">
    <name type="scientific">Pisolithus microcarpus 441</name>
    <dbReference type="NCBI Taxonomy" id="765257"/>
    <lineage>
        <taxon>Eukaryota</taxon>
        <taxon>Fungi</taxon>
        <taxon>Dikarya</taxon>
        <taxon>Basidiomycota</taxon>
        <taxon>Agaricomycotina</taxon>
        <taxon>Agaricomycetes</taxon>
        <taxon>Agaricomycetidae</taxon>
        <taxon>Boletales</taxon>
        <taxon>Sclerodermatineae</taxon>
        <taxon>Pisolithaceae</taxon>
        <taxon>Pisolithus</taxon>
    </lineage>
</organism>
<dbReference type="Proteomes" id="UP000054018">
    <property type="component" value="Unassembled WGS sequence"/>
</dbReference>
<reference evidence="1 2" key="1">
    <citation type="submission" date="2014-04" db="EMBL/GenBank/DDBJ databases">
        <authorList>
            <consortium name="DOE Joint Genome Institute"/>
            <person name="Kuo A."/>
            <person name="Kohler A."/>
            <person name="Costa M.D."/>
            <person name="Nagy L.G."/>
            <person name="Floudas D."/>
            <person name="Copeland A."/>
            <person name="Barry K.W."/>
            <person name="Cichocki N."/>
            <person name="Veneault-Fourrey C."/>
            <person name="LaButti K."/>
            <person name="Lindquist E.A."/>
            <person name="Lipzen A."/>
            <person name="Lundell T."/>
            <person name="Morin E."/>
            <person name="Murat C."/>
            <person name="Sun H."/>
            <person name="Tunlid A."/>
            <person name="Henrissat B."/>
            <person name="Grigoriev I.V."/>
            <person name="Hibbett D.S."/>
            <person name="Martin F."/>
            <person name="Nordberg H.P."/>
            <person name="Cantor M.N."/>
            <person name="Hua S.X."/>
        </authorList>
    </citation>
    <scope>NUCLEOTIDE SEQUENCE [LARGE SCALE GENOMIC DNA]</scope>
    <source>
        <strain evidence="1 2">441</strain>
    </source>
</reference>